<evidence type="ECO:0000313" key="2">
    <source>
        <dbReference type="EMBL" id="OXA60650.1"/>
    </source>
</evidence>
<feature type="transmembrane region" description="Helical" evidence="1">
    <location>
        <begin position="21"/>
        <end position="41"/>
    </location>
</feature>
<name>A0A226ETT6_FOLCA</name>
<gene>
    <name evidence="2" type="ORF">Fcan01_05677</name>
</gene>
<keyword evidence="1" id="KW-1133">Transmembrane helix</keyword>
<keyword evidence="1" id="KW-0472">Membrane</keyword>
<dbReference type="Proteomes" id="UP000198287">
    <property type="component" value="Unassembled WGS sequence"/>
</dbReference>
<feature type="transmembrane region" description="Helical" evidence="1">
    <location>
        <begin position="117"/>
        <end position="140"/>
    </location>
</feature>
<accession>A0A226ETT6</accession>
<keyword evidence="1" id="KW-0812">Transmembrane</keyword>
<organism evidence="2 3">
    <name type="scientific">Folsomia candida</name>
    <name type="common">Springtail</name>
    <dbReference type="NCBI Taxonomy" id="158441"/>
    <lineage>
        <taxon>Eukaryota</taxon>
        <taxon>Metazoa</taxon>
        <taxon>Ecdysozoa</taxon>
        <taxon>Arthropoda</taxon>
        <taxon>Hexapoda</taxon>
        <taxon>Collembola</taxon>
        <taxon>Entomobryomorpha</taxon>
        <taxon>Isotomoidea</taxon>
        <taxon>Isotomidae</taxon>
        <taxon>Proisotominae</taxon>
        <taxon>Folsomia</taxon>
    </lineage>
</organism>
<protein>
    <submittedName>
        <fullName evidence="2">Uncharacterized protein</fullName>
    </submittedName>
</protein>
<proteinExistence type="predicted"/>
<feature type="transmembrane region" description="Helical" evidence="1">
    <location>
        <begin position="88"/>
        <end position="105"/>
    </location>
</feature>
<evidence type="ECO:0000313" key="3">
    <source>
        <dbReference type="Proteomes" id="UP000198287"/>
    </source>
</evidence>
<dbReference type="EMBL" id="LNIX01000002">
    <property type="protein sequence ID" value="OXA60650.1"/>
    <property type="molecule type" value="Genomic_DNA"/>
</dbReference>
<feature type="transmembrane region" description="Helical" evidence="1">
    <location>
        <begin position="53"/>
        <end position="76"/>
    </location>
</feature>
<evidence type="ECO:0000256" key="1">
    <source>
        <dbReference type="SAM" id="Phobius"/>
    </source>
</evidence>
<dbReference type="AlphaFoldDB" id="A0A226ETT6"/>
<keyword evidence="3" id="KW-1185">Reference proteome</keyword>
<sequence length="159" mass="17779">MGLNPCCGISLQNGARAVAGVEFFTSGAFFLTGLIIVQKFAHSWSWGDADVPSLLFGIAYLIFSVAQFVLTVYLFLGANQNNSRHCMKWFLGAWILLVILIVFAACETYQGRLTANILWAKPVLLGFTSLLKLYCIWVVFEFISDIRHFDVDSTRKTPI</sequence>
<reference evidence="2 3" key="1">
    <citation type="submission" date="2015-12" db="EMBL/GenBank/DDBJ databases">
        <title>The genome of Folsomia candida.</title>
        <authorList>
            <person name="Faddeeva A."/>
            <person name="Derks M.F."/>
            <person name="Anvar Y."/>
            <person name="Smit S."/>
            <person name="Van Straalen N."/>
            <person name="Roelofs D."/>
        </authorList>
    </citation>
    <scope>NUCLEOTIDE SEQUENCE [LARGE SCALE GENOMIC DNA]</scope>
    <source>
        <strain evidence="2 3">VU population</strain>
        <tissue evidence="2">Whole body</tissue>
    </source>
</reference>
<comment type="caution">
    <text evidence="2">The sequence shown here is derived from an EMBL/GenBank/DDBJ whole genome shotgun (WGS) entry which is preliminary data.</text>
</comment>